<proteinExistence type="inferred from homology"/>
<feature type="transmembrane region" description="Helical" evidence="3">
    <location>
        <begin position="7"/>
        <end position="26"/>
    </location>
</feature>
<dbReference type="SUPFAM" id="SSF111369">
    <property type="entry name" value="HlyD-like secretion proteins"/>
    <property type="match status" value="1"/>
</dbReference>
<organism evidence="4">
    <name type="scientific">Leyella stercorea CAG:629</name>
    <dbReference type="NCBI Taxonomy" id="1263103"/>
    <lineage>
        <taxon>Bacteria</taxon>
        <taxon>Pseudomonadati</taxon>
        <taxon>Bacteroidota</taxon>
        <taxon>Bacteroidia</taxon>
        <taxon>Bacteroidales</taxon>
        <taxon>Prevotellaceae</taxon>
        <taxon>Leyella</taxon>
    </lineage>
</organism>
<feature type="coiled-coil region" evidence="2">
    <location>
        <begin position="100"/>
        <end position="165"/>
    </location>
</feature>
<name>R7GU90_9BACT</name>
<gene>
    <name evidence="4" type="ORF">BN741_00765</name>
</gene>
<dbReference type="InterPro" id="IPR006143">
    <property type="entry name" value="RND_pump_MFP"/>
</dbReference>
<dbReference type="Gene3D" id="2.40.50.100">
    <property type="match status" value="1"/>
</dbReference>
<comment type="similarity">
    <text evidence="1">Belongs to the membrane fusion protein (MFP) (TC 8.A.1) family.</text>
</comment>
<comment type="caution">
    <text evidence="4">The sequence shown here is derived from an EMBL/GenBank/DDBJ whole genome shotgun (WGS) entry which is preliminary data.</text>
</comment>
<dbReference type="GO" id="GO:1990281">
    <property type="term" value="C:efflux pump complex"/>
    <property type="evidence" value="ECO:0007669"/>
    <property type="project" value="TreeGrafter"/>
</dbReference>
<reference evidence="4" key="1">
    <citation type="submission" date="2012-11" db="EMBL/GenBank/DDBJ databases">
        <title>Dependencies among metagenomic species, viruses, plasmids and units of genetic variation.</title>
        <authorList>
            <person name="Nielsen H.B."/>
            <person name="Almeida M."/>
            <person name="Juncker A.S."/>
            <person name="Rasmussen S."/>
            <person name="Li J."/>
            <person name="Sunagawa S."/>
            <person name="Plichta D."/>
            <person name="Gautier L."/>
            <person name="Le Chatelier E."/>
            <person name="Peletier E."/>
            <person name="Bonde I."/>
            <person name="Nielsen T."/>
            <person name="Manichanh C."/>
            <person name="Arumugam M."/>
            <person name="Batto J."/>
            <person name="Santos M.B.Q.D."/>
            <person name="Blom N."/>
            <person name="Borruel N."/>
            <person name="Burgdorf K.S."/>
            <person name="Boumezbeur F."/>
            <person name="Casellas F."/>
            <person name="Dore J."/>
            <person name="Guarner F."/>
            <person name="Hansen T."/>
            <person name="Hildebrand F."/>
            <person name="Kaas R.S."/>
            <person name="Kennedy S."/>
            <person name="Kristiansen K."/>
            <person name="Kultima J.R."/>
            <person name="Leonard P."/>
            <person name="Levenez F."/>
            <person name="Lund O."/>
            <person name="Moumen B."/>
            <person name="Le Paslier D."/>
            <person name="Pons N."/>
            <person name="Pedersen O."/>
            <person name="Prifti E."/>
            <person name="Qin J."/>
            <person name="Raes J."/>
            <person name="Tap J."/>
            <person name="Tims S."/>
            <person name="Ussery D.W."/>
            <person name="Yamada T."/>
            <person name="MetaHit consortium"/>
            <person name="Renault P."/>
            <person name="Sicheritz-Ponten T."/>
            <person name="Bork P."/>
            <person name="Wang J."/>
            <person name="Brunak S."/>
            <person name="Ehrlich S.D."/>
        </authorList>
    </citation>
    <scope>NUCLEOTIDE SEQUENCE [LARGE SCALE GENOMIC DNA]</scope>
</reference>
<dbReference type="STRING" id="1263103.BN741_00765"/>
<dbReference type="Proteomes" id="UP000018072">
    <property type="component" value="Unassembled WGS sequence"/>
</dbReference>
<evidence type="ECO:0000313" key="4">
    <source>
        <dbReference type="EMBL" id="CDE30656.1"/>
    </source>
</evidence>
<dbReference type="EMBL" id="CBIT010000060">
    <property type="protein sequence ID" value="CDE30656.1"/>
    <property type="molecule type" value="Genomic_DNA"/>
</dbReference>
<dbReference type="Gene3D" id="1.10.287.470">
    <property type="entry name" value="Helix hairpin bin"/>
    <property type="match status" value="1"/>
</dbReference>
<dbReference type="AlphaFoldDB" id="R7GU90"/>
<accession>R7GU90</accession>
<dbReference type="NCBIfam" id="TIGR01730">
    <property type="entry name" value="RND_mfp"/>
    <property type="match status" value="1"/>
</dbReference>
<evidence type="ECO:0000256" key="2">
    <source>
        <dbReference type="SAM" id="Coils"/>
    </source>
</evidence>
<sequence>MKKYFKYILMALVAVIFIGTFVFLYIKSQPQPEVYDEFTLQRMDIRKTTVVTGKIEPRNEVNVKPQISGIITEILKEAGETVQEGEVIAKVKVIPDMGSLSAAQSRLRLAEINRKQAQTDYDREKTLFDKGLVAADEYDKIAQALRQAREEVDAAQDNLEVVRDGVSKSNASASSTLIRSTITGLILDIPVKVGNSVILANTFNDGTTIATVANMNDLIFRGNIDETEVGRLSTGMTMKITIGALQDLKFDARLEYIAPKATDQNGANQFEIKAAVNLPSNTTNIRSGYSANAEIVLAEAKNVLAVQESAIEFDGDDTYVYVIKGEGDKQTYERRKVQTGISDGINIEIRSGVKPNERIRGPKMIATEKAEPMAKHGKH</sequence>
<keyword evidence="2" id="KW-0175">Coiled coil</keyword>
<dbReference type="Gene3D" id="2.40.30.170">
    <property type="match status" value="1"/>
</dbReference>
<evidence type="ECO:0000256" key="3">
    <source>
        <dbReference type="SAM" id="Phobius"/>
    </source>
</evidence>
<dbReference type="RefSeq" id="WP_022430013.1">
    <property type="nucleotide sequence ID" value="NZ_FR899227.1"/>
</dbReference>
<evidence type="ECO:0000256" key="1">
    <source>
        <dbReference type="ARBA" id="ARBA00009477"/>
    </source>
</evidence>
<keyword evidence="3" id="KW-0472">Membrane</keyword>
<dbReference type="PANTHER" id="PTHR30469">
    <property type="entry name" value="MULTIDRUG RESISTANCE PROTEIN MDTA"/>
    <property type="match status" value="1"/>
</dbReference>
<dbReference type="PANTHER" id="PTHR30469:SF33">
    <property type="entry name" value="SLR1207 PROTEIN"/>
    <property type="match status" value="1"/>
</dbReference>
<keyword evidence="3" id="KW-0812">Transmembrane</keyword>
<dbReference type="GO" id="GO:0015562">
    <property type="term" value="F:efflux transmembrane transporter activity"/>
    <property type="evidence" value="ECO:0007669"/>
    <property type="project" value="TreeGrafter"/>
</dbReference>
<dbReference type="Gene3D" id="2.40.420.20">
    <property type="match status" value="1"/>
</dbReference>
<protein>
    <submittedName>
        <fullName evidence="4">Efflux transporter RND family MFP subunit</fullName>
    </submittedName>
</protein>
<keyword evidence="3" id="KW-1133">Transmembrane helix</keyword>